<keyword evidence="2" id="KW-0547">Nucleotide-binding</keyword>
<dbReference type="InterPro" id="IPR000719">
    <property type="entry name" value="Prot_kinase_dom"/>
</dbReference>
<keyword evidence="1" id="KW-0808">Transferase</keyword>
<protein>
    <submittedName>
        <fullName evidence="5">Protein kinase domain-containing protein</fullName>
    </submittedName>
</protein>
<accession>A0A8R1U4U4</accession>
<dbReference type="GO" id="GO:0004672">
    <property type="term" value="F:protein kinase activity"/>
    <property type="evidence" value="ECO:0000318"/>
    <property type="project" value="GO_Central"/>
</dbReference>
<evidence type="ECO:0000256" key="1">
    <source>
        <dbReference type="ARBA" id="ARBA00022679"/>
    </source>
</evidence>
<dbReference type="Proteomes" id="UP000005239">
    <property type="component" value="Unassembled WGS sequence"/>
</dbReference>
<keyword evidence="6" id="KW-1185">Reference proteome</keyword>
<dbReference type="PANTHER" id="PTHR44329">
    <property type="entry name" value="SERINE/THREONINE-PROTEIN KINASE TNNI3K-RELATED"/>
    <property type="match status" value="1"/>
</dbReference>
<gene>
    <name evidence="5" type="primary">WBGene00091836</name>
</gene>
<dbReference type="GO" id="GO:0005737">
    <property type="term" value="C:cytoplasm"/>
    <property type="evidence" value="ECO:0000318"/>
    <property type="project" value="GO_Central"/>
</dbReference>
<proteinExistence type="predicted"/>
<accession>A0A2A6BP95</accession>
<dbReference type="InterPro" id="IPR011009">
    <property type="entry name" value="Kinase-like_dom_sf"/>
</dbReference>
<evidence type="ECO:0000256" key="2">
    <source>
        <dbReference type="ARBA" id="ARBA00022741"/>
    </source>
</evidence>
<dbReference type="SMART" id="SM00220">
    <property type="entry name" value="S_TKc"/>
    <property type="match status" value="1"/>
</dbReference>
<dbReference type="GO" id="GO:0007165">
    <property type="term" value="P:signal transduction"/>
    <property type="evidence" value="ECO:0000318"/>
    <property type="project" value="GO_Central"/>
</dbReference>
<dbReference type="PROSITE" id="PS50011">
    <property type="entry name" value="PROTEIN_KINASE_DOM"/>
    <property type="match status" value="1"/>
</dbReference>
<reference evidence="5" key="2">
    <citation type="submission" date="2022-06" db="UniProtKB">
        <authorList>
            <consortium name="EnsemblMetazoa"/>
        </authorList>
    </citation>
    <scope>IDENTIFICATION</scope>
    <source>
        <strain evidence="5">PS312</strain>
    </source>
</reference>
<evidence type="ECO:0000256" key="4">
    <source>
        <dbReference type="ARBA" id="ARBA00022840"/>
    </source>
</evidence>
<evidence type="ECO:0000256" key="3">
    <source>
        <dbReference type="ARBA" id="ARBA00022777"/>
    </source>
</evidence>
<organism evidence="5 6">
    <name type="scientific">Pristionchus pacificus</name>
    <name type="common">Parasitic nematode worm</name>
    <dbReference type="NCBI Taxonomy" id="54126"/>
    <lineage>
        <taxon>Eukaryota</taxon>
        <taxon>Metazoa</taxon>
        <taxon>Ecdysozoa</taxon>
        <taxon>Nematoda</taxon>
        <taxon>Chromadorea</taxon>
        <taxon>Rhabditida</taxon>
        <taxon>Rhabditina</taxon>
        <taxon>Diplogasteromorpha</taxon>
        <taxon>Diplogasteroidea</taxon>
        <taxon>Neodiplogasteridae</taxon>
        <taxon>Pristionchus</taxon>
    </lineage>
</organism>
<dbReference type="OrthoDB" id="10261027at2759"/>
<evidence type="ECO:0000313" key="6">
    <source>
        <dbReference type="Proteomes" id="UP000005239"/>
    </source>
</evidence>
<dbReference type="Gene3D" id="1.10.510.10">
    <property type="entry name" value="Transferase(Phosphotransferase) domain 1"/>
    <property type="match status" value="1"/>
</dbReference>
<dbReference type="Pfam" id="PF00069">
    <property type="entry name" value="Pkinase"/>
    <property type="match status" value="1"/>
</dbReference>
<keyword evidence="3" id="KW-0418">Kinase</keyword>
<dbReference type="InterPro" id="IPR051681">
    <property type="entry name" value="Ser/Thr_Kinases-Pseudokinases"/>
</dbReference>
<dbReference type="PANTHER" id="PTHR44329:SF288">
    <property type="entry name" value="MITOGEN-ACTIVATED PROTEIN KINASE KINASE KINASE 20"/>
    <property type="match status" value="1"/>
</dbReference>
<keyword evidence="4" id="KW-0067">ATP-binding</keyword>
<dbReference type="GO" id="GO:0005524">
    <property type="term" value="F:ATP binding"/>
    <property type="evidence" value="ECO:0007669"/>
    <property type="project" value="UniProtKB-KW"/>
</dbReference>
<name>A0A2A6BP95_PRIPA</name>
<dbReference type="SUPFAM" id="SSF56112">
    <property type="entry name" value="Protein kinase-like (PK-like)"/>
    <property type="match status" value="1"/>
</dbReference>
<dbReference type="AlphaFoldDB" id="A0A2A6BP95"/>
<evidence type="ECO:0000313" key="5">
    <source>
        <dbReference type="EnsemblMetazoa" id="PPA02282.1"/>
    </source>
</evidence>
<dbReference type="EnsemblMetazoa" id="PPA02282.1">
    <property type="protein sequence ID" value="PPA02282.1"/>
    <property type="gene ID" value="WBGene00091836"/>
</dbReference>
<reference evidence="6" key="1">
    <citation type="journal article" date="2008" name="Nat. Genet.">
        <title>The Pristionchus pacificus genome provides a unique perspective on nematode lifestyle and parasitism.</title>
        <authorList>
            <person name="Dieterich C."/>
            <person name="Clifton S.W."/>
            <person name="Schuster L.N."/>
            <person name="Chinwalla A."/>
            <person name="Delehaunty K."/>
            <person name="Dinkelacker I."/>
            <person name="Fulton L."/>
            <person name="Fulton R."/>
            <person name="Godfrey J."/>
            <person name="Minx P."/>
            <person name="Mitreva M."/>
            <person name="Roeseler W."/>
            <person name="Tian H."/>
            <person name="Witte H."/>
            <person name="Yang S.P."/>
            <person name="Wilson R.K."/>
            <person name="Sommer R.J."/>
        </authorList>
    </citation>
    <scope>NUCLEOTIDE SEQUENCE [LARGE SCALE GENOMIC DNA]</scope>
    <source>
        <strain evidence="6">PS312</strain>
    </source>
</reference>
<sequence>ITPEKIESTIVKFLKFRNEIVETISEFYGDEIMNQSFFFETISDKYYEVAEMKLSRVHCNDCQNDLPMLDIQYEAMRSIFTSMVNAWSITVSKTEEVIKNELDYLRTQCTPQMSSKDFHVLFDLKNDPDWKEYVHVMEIILNIKIRNLKVTCSRLLNRSQLATHYKEKLRLEVQEKYNDHIKIRNENIIVEKGVENYFVSGEEIVTKETTNDARNNELDSSFDRNSREYTTFLELKRTTFIEFFESSVNMKSQLNMKADSLSDYRKNEREEIRKLYHEDLTNSEKNVLQGTDNKLPNIELSEFEQTKKEIGRGGEVNDVDNLLASRVRNTGRRLFISRDLSPIRVAKECGRVFRYQIPGHLIGFNSVLVNIAVKKFEVSSPQSSSKTPSMGVTGNEEVLALFKLRHPNIVQFIGTGTLNDERHLILEYCPKTLAGVIDDCLASNHFIIPTDFTNWASGIANGLRFVHENRHFHGDLKPANILIDSNGVAKLADFGLSAIPISRRCTISCRNRGTVRYMAPEQHTGEQLDLEGLKRCDVWAFGIVLWEMVTCRKPFSGIQDHAIPLVIGAKDEKSHPVLPNECSCEYLINLLRRCWCSKAIERPSSYSIATVFMRNLIFDFEDVFNHGDQWKEECERWTRASEE</sequence>